<feature type="domain" description="LIM zinc-binding" evidence="8">
    <location>
        <begin position="484"/>
        <end position="543"/>
    </location>
</feature>
<dbReference type="InterPro" id="IPR001781">
    <property type="entry name" value="Znf_LIM"/>
</dbReference>
<dbReference type="GO" id="GO:0003779">
    <property type="term" value="F:actin binding"/>
    <property type="evidence" value="ECO:0007669"/>
    <property type="project" value="TreeGrafter"/>
</dbReference>
<evidence type="ECO:0000256" key="7">
    <source>
        <dbReference type="SAM" id="MobiDB-lite"/>
    </source>
</evidence>
<dbReference type="Gene3D" id="2.30.42.10">
    <property type="match status" value="1"/>
</dbReference>
<evidence type="ECO:0000256" key="3">
    <source>
        <dbReference type="ARBA" id="ARBA00022723"/>
    </source>
</evidence>
<dbReference type="GO" id="GO:0001725">
    <property type="term" value="C:stress fiber"/>
    <property type="evidence" value="ECO:0007669"/>
    <property type="project" value="TreeGrafter"/>
</dbReference>
<evidence type="ECO:0000256" key="5">
    <source>
        <dbReference type="ARBA" id="ARBA00023038"/>
    </source>
</evidence>
<dbReference type="PROSITE" id="PS00478">
    <property type="entry name" value="LIM_DOMAIN_1"/>
    <property type="match status" value="2"/>
</dbReference>
<keyword evidence="2" id="KW-0963">Cytoplasm</keyword>
<dbReference type="GO" id="GO:0061061">
    <property type="term" value="P:muscle structure development"/>
    <property type="evidence" value="ECO:0007669"/>
    <property type="project" value="TreeGrafter"/>
</dbReference>
<dbReference type="PANTHER" id="PTHR24214">
    <property type="entry name" value="PDZ AND LIM DOMAIN PROTEIN ZASP"/>
    <property type="match status" value="1"/>
</dbReference>
<evidence type="ECO:0000313" key="10">
    <source>
        <dbReference type="Proteomes" id="UP000093561"/>
    </source>
</evidence>
<dbReference type="Gene3D" id="2.10.110.10">
    <property type="entry name" value="Cysteine Rich Protein"/>
    <property type="match status" value="4"/>
</dbReference>
<reference evidence="11" key="3">
    <citation type="submission" date="2024-02" db="UniProtKB">
        <authorList>
            <consortium name="WormBaseParasite"/>
        </authorList>
    </citation>
    <scope>IDENTIFICATION</scope>
    <source>
        <strain evidence="11">pt0022</strain>
    </source>
</reference>
<keyword evidence="3 6" id="KW-0479">Metal-binding</keyword>
<evidence type="ECO:0000256" key="4">
    <source>
        <dbReference type="ARBA" id="ARBA00022833"/>
    </source>
</evidence>
<dbReference type="PROSITE" id="PS50106">
    <property type="entry name" value="PDZ"/>
    <property type="match status" value="1"/>
</dbReference>
<dbReference type="FunFam" id="2.10.110.10:FF:000020">
    <property type="entry name" value="PDZ and LIM domain protein 5"/>
    <property type="match status" value="1"/>
</dbReference>
<keyword evidence="4 6" id="KW-0862">Zinc</keyword>
<dbReference type="InterPro" id="IPR050604">
    <property type="entry name" value="PDZ-LIM_domain"/>
</dbReference>
<dbReference type="Proteomes" id="UP000093561">
    <property type="component" value="Unassembled WGS sequence"/>
</dbReference>
<dbReference type="SMART" id="SM00132">
    <property type="entry name" value="LIM"/>
    <property type="match status" value="4"/>
</dbReference>
<sequence>MAQAEMVTVRMSRGQMSTPWGFDIGPELAIINIIGGSLADRAGLLNGDVLVELEGHQNLNIELAKQLLSKTEHRVELVVHRIGGNITHRIWQPSVTENTEYNKFQHSVFSVASTNAEKMEPPIVSLKVSLEHQNPESIAIPGFNVAAQPLGDHQEVKHLQYNSPMPLYSPQTAAEQYLQQTGGLFGTDPNLTKQKEVPSYLRSETLRLIQECERSKENGEQMIPVRPNEAGYETTPPKLKNISEVPMCFICGRNIKGVTCRAFDRTLHSDCFQCSTCGSSLKNQGYHFINDKFYCDIHGHQLRGSGGVARRDEIHWERSKMVPTFDKNTLLTPYHPEVTTRQSISISPTPWKTQSPISPSNRGVPPAATQYGHELNELRKEIYSSSMSSVNRNSYNKPSNVDEPQNELAEGRGILHAQSNRVSCCEDCKQEIRDAYVLANGLAYCPDHFVCSNKLCGRKLLDIGFVEEKGHKYCERCFETEIAPRCAKCNQPITADCLNALQKQWHPHCFACTYCHNPFGNSAFFLEQGQPYCETGKLVTFFSVIATYWNTLFTTKCVSCHYPIEAGDRWVEALGAAFHSTCFNCTSCNVNLEGESFYAKNGAPYCKLHA</sequence>
<dbReference type="PROSITE" id="PS50023">
    <property type="entry name" value="LIM_DOMAIN_2"/>
    <property type="match status" value="3"/>
</dbReference>
<comment type="subcellular location">
    <subcellularLocation>
        <location evidence="1">Cytoplasm</location>
    </subcellularLocation>
</comment>
<dbReference type="AlphaFoldDB" id="A0AAF5PHT3"/>
<dbReference type="CDD" id="cd09461">
    <property type="entry name" value="LIM3_Enigma_like_1"/>
    <property type="match status" value="1"/>
</dbReference>
<feature type="domain" description="LIM zinc-binding" evidence="8">
    <location>
        <begin position="246"/>
        <end position="305"/>
    </location>
</feature>
<dbReference type="GO" id="GO:0030036">
    <property type="term" value="P:actin cytoskeleton organization"/>
    <property type="evidence" value="ECO:0007669"/>
    <property type="project" value="TreeGrafter"/>
</dbReference>
<dbReference type="FunFam" id="2.10.110.10:FF:000060">
    <property type="entry name" value="Uncharacterized protein, isoform Z"/>
    <property type="match status" value="1"/>
</dbReference>
<feature type="domain" description="LIM zinc-binding" evidence="8">
    <location>
        <begin position="555"/>
        <end position="610"/>
    </location>
</feature>
<proteinExistence type="predicted"/>
<dbReference type="SUPFAM" id="SSF50156">
    <property type="entry name" value="PDZ domain-like"/>
    <property type="match status" value="1"/>
</dbReference>
<dbReference type="InterPro" id="IPR001478">
    <property type="entry name" value="PDZ"/>
</dbReference>
<dbReference type="GO" id="GO:0030018">
    <property type="term" value="C:Z disc"/>
    <property type="evidence" value="ECO:0007669"/>
    <property type="project" value="TreeGrafter"/>
</dbReference>
<feature type="region of interest" description="Disordered" evidence="7">
    <location>
        <begin position="342"/>
        <end position="367"/>
    </location>
</feature>
<name>A0AAF5PHT3_WUCBA</name>
<keyword evidence="5 6" id="KW-0440">LIM domain</keyword>
<reference evidence="10" key="1">
    <citation type="submission" date="2015-03" db="EMBL/GenBank/DDBJ databases">
        <title>Wuchereria bancrofti Genome Sequencing Papua New Guinea Strain.</title>
        <authorList>
            <person name="Small S.T."/>
            <person name="Serre D."/>
            <person name="Zimmerman P.A."/>
        </authorList>
    </citation>
    <scope>NUCLEOTIDE SEQUENCE [LARGE SCALE GENOMIC DNA]</scope>
    <source>
        <strain evidence="10">pt0022</strain>
    </source>
</reference>
<protein>
    <recommendedName>
        <fullName evidence="12">PDZ and LIM domain protein Zasp</fullName>
    </recommendedName>
</protein>
<dbReference type="CDD" id="cd09360">
    <property type="entry name" value="LIM_ALP_like"/>
    <property type="match status" value="1"/>
</dbReference>
<dbReference type="GO" id="GO:0005912">
    <property type="term" value="C:adherens junction"/>
    <property type="evidence" value="ECO:0007669"/>
    <property type="project" value="TreeGrafter"/>
</dbReference>
<evidence type="ECO:0008006" key="12">
    <source>
        <dbReference type="Google" id="ProtNLM"/>
    </source>
</evidence>
<dbReference type="WBParaSite" id="mrna-Wban_00889">
    <property type="protein sequence ID" value="mrna-Wban_00889"/>
    <property type="gene ID" value="Wban_00889"/>
</dbReference>
<dbReference type="SMART" id="SM00228">
    <property type="entry name" value="PDZ"/>
    <property type="match status" value="1"/>
</dbReference>
<organism evidence="10 11">
    <name type="scientific">Wuchereria bancrofti</name>
    <dbReference type="NCBI Taxonomy" id="6293"/>
    <lineage>
        <taxon>Eukaryota</taxon>
        <taxon>Metazoa</taxon>
        <taxon>Ecdysozoa</taxon>
        <taxon>Nematoda</taxon>
        <taxon>Chromadorea</taxon>
        <taxon>Rhabditida</taxon>
        <taxon>Spirurina</taxon>
        <taxon>Spiruromorpha</taxon>
        <taxon>Filarioidea</taxon>
        <taxon>Onchocercidae</taxon>
        <taxon>Wuchereria</taxon>
    </lineage>
</organism>
<feature type="domain" description="PDZ" evidence="9">
    <location>
        <begin position="8"/>
        <end position="83"/>
    </location>
</feature>
<evidence type="ECO:0000259" key="9">
    <source>
        <dbReference type="PROSITE" id="PS50106"/>
    </source>
</evidence>
<accession>A0AAF5PHT3</accession>
<dbReference type="FunFam" id="2.10.110.10:FF:000069">
    <property type="entry name" value="Uncharacterized protein, isoform Z"/>
    <property type="match status" value="1"/>
</dbReference>
<dbReference type="GO" id="GO:0031941">
    <property type="term" value="C:filamentous actin"/>
    <property type="evidence" value="ECO:0007669"/>
    <property type="project" value="TreeGrafter"/>
</dbReference>
<evidence type="ECO:0000313" key="11">
    <source>
        <dbReference type="WBParaSite" id="mrna-Wban_00889"/>
    </source>
</evidence>
<evidence type="ECO:0000256" key="1">
    <source>
        <dbReference type="ARBA" id="ARBA00004496"/>
    </source>
</evidence>
<feature type="compositionally biased region" description="Polar residues" evidence="7">
    <location>
        <begin position="342"/>
        <end position="361"/>
    </location>
</feature>
<dbReference type="PANTHER" id="PTHR24214:SF38">
    <property type="entry name" value="PDZ AND LIM DOMAIN PROTEIN ZASP-RELATED"/>
    <property type="match status" value="1"/>
</dbReference>
<dbReference type="GO" id="GO:0046872">
    <property type="term" value="F:metal ion binding"/>
    <property type="evidence" value="ECO:0007669"/>
    <property type="project" value="UniProtKB-KW"/>
</dbReference>
<evidence type="ECO:0000256" key="2">
    <source>
        <dbReference type="ARBA" id="ARBA00022490"/>
    </source>
</evidence>
<evidence type="ECO:0000259" key="8">
    <source>
        <dbReference type="PROSITE" id="PS50023"/>
    </source>
</evidence>
<reference evidence="10" key="2">
    <citation type="journal article" date="2016" name="Mol. Ecol.">
        <title>Population genomics of the filarial nematode parasite Wuchereria bancrofti from mosquitoes.</title>
        <authorList>
            <person name="Small S.T."/>
            <person name="Reimer L.J."/>
            <person name="Tisch D.J."/>
            <person name="King C.L."/>
            <person name="Christensen B.M."/>
            <person name="Siba P.M."/>
            <person name="Kazura J.W."/>
            <person name="Serre D."/>
            <person name="Zimmerman P.A."/>
        </authorList>
    </citation>
    <scope>NUCLEOTIDE SEQUENCE</scope>
    <source>
        <strain evidence="10">pt0022</strain>
    </source>
</reference>
<dbReference type="Pfam" id="PF00412">
    <property type="entry name" value="LIM"/>
    <property type="match status" value="4"/>
</dbReference>
<dbReference type="InterPro" id="IPR006643">
    <property type="entry name" value="Zasp-like_motif"/>
</dbReference>
<dbReference type="SMART" id="SM00735">
    <property type="entry name" value="ZM"/>
    <property type="match status" value="1"/>
</dbReference>
<evidence type="ECO:0000256" key="6">
    <source>
        <dbReference type="PROSITE-ProRule" id="PRU00125"/>
    </source>
</evidence>
<dbReference type="SUPFAM" id="SSF57716">
    <property type="entry name" value="Glucocorticoid receptor-like (DNA-binding domain)"/>
    <property type="match status" value="3"/>
</dbReference>
<dbReference type="InterPro" id="IPR036034">
    <property type="entry name" value="PDZ_sf"/>
</dbReference>
<dbReference type="CDD" id="cd09455">
    <property type="entry name" value="LIM1_Enigma_like_1"/>
    <property type="match status" value="1"/>
</dbReference>
<dbReference type="GO" id="GO:0051371">
    <property type="term" value="F:muscle alpha-actinin binding"/>
    <property type="evidence" value="ECO:0007669"/>
    <property type="project" value="TreeGrafter"/>
</dbReference>